<dbReference type="Pfam" id="PF12796">
    <property type="entry name" value="Ank_2"/>
    <property type="match status" value="1"/>
</dbReference>
<feature type="repeat" description="ANK" evidence="3">
    <location>
        <begin position="69"/>
        <end position="92"/>
    </location>
</feature>
<dbReference type="SUPFAM" id="SSF52540">
    <property type="entry name" value="P-loop containing nucleoside triphosphate hydrolases"/>
    <property type="match status" value="1"/>
</dbReference>
<reference evidence="5" key="1">
    <citation type="submission" date="2021-03" db="EMBL/GenBank/DDBJ databases">
        <authorList>
            <person name="Bekaert M."/>
        </authorList>
    </citation>
    <scope>NUCLEOTIDE SEQUENCE</scope>
</reference>
<dbReference type="OrthoDB" id="6125710at2759"/>
<sequence length="411" mass="45759">MESWSKRLGAAAFNGDVEDLQLCIDNGANPEYRGYKGGTALMSAARQGHLDITHFLITNGCKKDASDTHGRKALHLAAYHGHLNVVRYLVEHVGISPLIKTNKGETPYDSAAISEAQGLRGNRIVCTYILTLINTSRGGPVDKVTVMPPRDVKEYLQTIMSKQDEDVQGSSTPTEDTLPDEIKLMSDKKSIPMYLKLLESGSEKKRDIRLVIVGKKGSGKTSLVKRLFEEDTGEVTSTNGIDIHRIRCRANTDDGIWNKLEGTPVQEAIHVAPPVFTEPKVTTPGTMKPKVTTPGATKPNVTTPGDTKPKVTTPGGAKPKVTTPVYSYNELQLNVLSDQFKRDTKNVMKSKVDLYDKEEYATLLLWDFAGDEEFYHTHQTFCLLIQFTLLLQNSMRLRTNRQKVMKRQNLR</sequence>
<accession>A0A8S3UJ09</accession>
<dbReference type="PANTHER" id="PTHR24171">
    <property type="entry name" value="ANKYRIN REPEAT DOMAIN-CONTAINING PROTEIN 39-RELATED"/>
    <property type="match status" value="1"/>
</dbReference>
<evidence type="ECO:0000256" key="1">
    <source>
        <dbReference type="ARBA" id="ARBA00022737"/>
    </source>
</evidence>
<dbReference type="PROSITE" id="PS50297">
    <property type="entry name" value="ANK_REP_REGION"/>
    <property type="match status" value="2"/>
</dbReference>
<comment type="caution">
    <text evidence="5">The sequence shown here is derived from an EMBL/GenBank/DDBJ whole genome shotgun (WGS) entry which is preliminary data.</text>
</comment>
<evidence type="ECO:0000313" key="5">
    <source>
        <dbReference type="EMBL" id="CAG2242275.1"/>
    </source>
</evidence>
<evidence type="ECO:0000256" key="2">
    <source>
        <dbReference type="ARBA" id="ARBA00023043"/>
    </source>
</evidence>
<dbReference type="SMART" id="SM00248">
    <property type="entry name" value="ANK"/>
    <property type="match status" value="3"/>
</dbReference>
<dbReference type="InterPro" id="IPR027417">
    <property type="entry name" value="P-loop_NTPase"/>
</dbReference>
<proteinExistence type="predicted"/>
<organism evidence="5 6">
    <name type="scientific">Mytilus edulis</name>
    <name type="common">Blue mussel</name>
    <dbReference type="NCBI Taxonomy" id="6550"/>
    <lineage>
        <taxon>Eukaryota</taxon>
        <taxon>Metazoa</taxon>
        <taxon>Spiralia</taxon>
        <taxon>Lophotrochozoa</taxon>
        <taxon>Mollusca</taxon>
        <taxon>Bivalvia</taxon>
        <taxon>Autobranchia</taxon>
        <taxon>Pteriomorphia</taxon>
        <taxon>Mytilida</taxon>
        <taxon>Mytiloidea</taxon>
        <taxon>Mytilidae</taxon>
        <taxon>Mytilinae</taxon>
        <taxon>Mytilus</taxon>
    </lineage>
</organism>
<dbReference type="Gene3D" id="3.40.50.300">
    <property type="entry name" value="P-loop containing nucleotide triphosphate hydrolases"/>
    <property type="match status" value="1"/>
</dbReference>
<dbReference type="Gene3D" id="1.25.40.20">
    <property type="entry name" value="Ankyrin repeat-containing domain"/>
    <property type="match status" value="1"/>
</dbReference>
<evidence type="ECO:0000256" key="3">
    <source>
        <dbReference type="PROSITE-ProRule" id="PRU00023"/>
    </source>
</evidence>
<dbReference type="InterPro" id="IPR002110">
    <property type="entry name" value="Ankyrin_rpt"/>
</dbReference>
<dbReference type="EMBL" id="CAJPWZ010002645">
    <property type="protein sequence ID" value="CAG2242275.1"/>
    <property type="molecule type" value="Genomic_DNA"/>
</dbReference>
<gene>
    <name evidence="5" type="ORF">MEDL_54470</name>
</gene>
<keyword evidence="2 3" id="KW-0040">ANK repeat</keyword>
<name>A0A8S3UJ09_MYTED</name>
<feature type="region of interest" description="Disordered" evidence="4">
    <location>
        <begin position="277"/>
        <end position="319"/>
    </location>
</feature>
<dbReference type="PROSITE" id="PS50088">
    <property type="entry name" value="ANK_REPEAT"/>
    <property type="match status" value="2"/>
</dbReference>
<feature type="repeat" description="ANK" evidence="3">
    <location>
        <begin position="36"/>
        <end position="68"/>
    </location>
</feature>
<dbReference type="Proteomes" id="UP000683360">
    <property type="component" value="Unassembled WGS sequence"/>
</dbReference>
<evidence type="ECO:0000256" key="4">
    <source>
        <dbReference type="SAM" id="MobiDB-lite"/>
    </source>
</evidence>
<dbReference type="InterPro" id="IPR036770">
    <property type="entry name" value="Ankyrin_rpt-contain_sf"/>
</dbReference>
<evidence type="ECO:0000313" key="6">
    <source>
        <dbReference type="Proteomes" id="UP000683360"/>
    </source>
</evidence>
<keyword evidence="6" id="KW-1185">Reference proteome</keyword>
<dbReference type="Gene3D" id="3.30.70.1390">
    <property type="entry name" value="ROC domain from the Parkinson's disease-associated leucine-rich repeat kinase 2"/>
    <property type="match status" value="1"/>
</dbReference>
<dbReference type="AlphaFoldDB" id="A0A8S3UJ09"/>
<keyword evidence="1" id="KW-0677">Repeat</keyword>
<protein>
    <submittedName>
        <fullName evidence="5">Uncharacterized protein</fullName>
    </submittedName>
</protein>
<dbReference type="SUPFAM" id="SSF48403">
    <property type="entry name" value="Ankyrin repeat"/>
    <property type="match status" value="1"/>
</dbReference>